<organism evidence="1">
    <name type="scientific">viral metagenome</name>
    <dbReference type="NCBI Taxonomy" id="1070528"/>
    <lineage>
        <taxon>unclassified sequences</taxon>
        <taxon>metagenomes</taxon>
        <taxon>organismal metagenomes</taxon>
    </lineage>
</organism>
<dbReference type="AlphaFoldDB" id="A0A6C0DZM6"/>
<evidence type="ECO:0000313" key="1">
    <source>
        <dbReference type="EMBL" id="QHT21810.1"/>
    </source>
</evidence>
<sequence length="119" mass="14572">MNYWLSKKTKNNNEYSNYFYSLYDYKDTKNIIYDEDDIDLYQDDYYDISDITKNEQLVKFVKSTNQISCNFIYKLILFTRFNYDIPVVETNIINEGYYKSIDIIINKDEFYEFLFNCSN</sequence>
<reference evidence="1" key="1">
    <citation type="journal article" date="2020" name="Nature">
        <title>Giant virus diversity and host interactions through global metagenomics.</title>
        <authorList>
            <person name="Schulz F."/>
            <person name="Roux S."/>
            <person name="Paez-Espino D."/>
            <person name="Jungbluth S."/>
            <person name="Walsh D.A."/>
            <person name="Denef V.J."/>
            <person name="McMahon K.D."/>
            <person name="Konstantinidis K.T."/>
            <person name="Eloe-Fadrosh E.A."/>
            <person name="Kyrpides N.C."/>
            <person name="Woyke T."/>
        </authorList>
    </citation>
    <scope>NUCLEOTIDE SEQUENCE</scope>
    <source>
        <strain evidence="1">GVMAG-M-3300023179-103</strain>
    </source>
</reference>
<dbReference type="EMBL" id="MN739697">
    <property type="protein sequence ID" value="QHT21810.1"/>
    <property type="molecule type" value="Genomic_DNA"/>
</dbReference>
<proteinExistence type="predicted"/>
<accession>A0A6C0DZM6</accession>
<protein>
    <submittedName>
        <fullName evidence="1">Uncharacterized protein</fullName>
    </submittedName>
</protein>
<name>A0A6C0DZM6_9ZZZZ</name>